<proteinExistence type="predicted"/>
<reference evidence="2" key="1">
    <citation type="submission" date="2022-03" db="EMBL/GenBank/DDBJ databases">
        <title>ESBL-producing Moellerella wisconsensis and Escherichia marmotae isolated from wild game meat.</title>
        <authorList>
            <person name="Biggel M."/>
        </authorList>
    </citation>
    <scope>NUCLEOTIDE SEQUENCE</scope>
    <source>
        <strain evidence="2">W51</strain>
    </source>
</reference>
<evidence type="ECO:0000313" key="3">
    <source>
        <dbReference type="Proteomes" id="UP000829116"/>
    </source>
</evidence>
<dbReference type="Pfam" id="PF22262">
    <property type="entry name" value="DUF6950"/>
    <property type="match status" value="1"/>
</dbReference>
<dbReference type="AlphaFoldDB" id="A0A9Q8V5P7"/>
<organism evidence="2 3">
    <name type="scientific">Moellerella wisconsensis</name>
    <dbReference type="NCBI Taxonomy" id="158849"/>
    <lineage>
        <taxon>Bacteria</taxon>
        <taxon>Pseudomonadati</taxon>
        <taxon>Pseudomonadota</taxon>
        <taxon>Gammaproteobacteria</taxon>
        <taxon>Enterobacterales</taxon>
        <taxon>Morganellaceae</taxon>
        <taxon>Moellerella</taxon>
    </lineage>
</organism>
<dbReference type="InterPro" id="IPR053802">
    <property type="entry name" value="DUF6950"/>
</dbReference>
<sequence length="132" mass="14799">MRHPNWTTRLPEALQKAMQKPFSWGEHDCCLFAADCVVAVCDFDPCKNIRGRYKTKTGAARILKIEFGDLESALSGFFTEIEPTKALRGDIVMFNGDDGKTLGVIWANKVWAVTESGAMPVNHQPIKAWRVE</sequence>
<feature type="domain" description="DUF6950" evidence="1">
    <location>
        <begin position="1"/>
        <end position="131"/>
    </location>
</feature>
<dbReference type="RefSeq" id="WP_241542731.1">
    <property type="nucleotide sequence ID" value="NZ_CAWQWN010000001.1"/>
</dbReference>
<protein>
    <recommendedName>
        <fullName evidence="1">DUF6950 domain-containing protein</fullName>
    </recommendedName>
</protein>
<gene>
    <name evidence="2" type="ORF">MNY72_06145</name>
</gene>
<dbReference type="Proteomes" id="UP000829116">
    <property type="component" value="Chromosome"/>
</dbReference>
<name>A0A9Q8V5P7_9GAMM</name>
<accession>A0A9Q8V5P7</accession>
<evidence type="ECO:0000313" key="2">
    <source>
        <dbReference type="EMBL" id="UNH31866.1"/>
    </source>
</evidence>
<evidence type="ECO:0000259" key="1">
    <source>
        <dbReference type="Pfam" id="PF22262"/>
    </source>
</evidence>
<dbReference type="EMBL" id="CP093245">
    <property type="protein sequence ID" value="UNH31866.1"/>
    <property type="molecule type" value="Genomic_DNA"/>
</dbReference>